<protein>
    <submittedName>
        <fullName evidence="2">Uncharacterized protein</fullName>
    </submittedName>
</protein>
<organism evidence="2 3">
    <name type="scientific">Apiospora saccharicola</name>
    <dbReference type="NCBI Taxonomy" id="335842"/>
    <lineage>
        <taxon>Eukaryota</taxon>
        <taxon>Fungi</taxon>
        <taxon>Dikarya</taxon>
        <taxon>Ascomycota</taxon>
        <taxon>Pezizomycotina</taxon>
        <taxon>Sordariomycetes</taxon>
        <taxon>Xylariomycetidae</taxon>
        <taxon>Amphisphaeriales</taxon>
        <taxon>Apiosporaceae</taxon>
        <taxon>Apiospora</taxon>
    </lineage>
</organism>
<keyword evidence="3" id="KW-1185">Reference proteome</keyword>
<feature type="region of interest" description="Disordered" evidence="1">
    <location>
        <begin position="38"/>
        <end position="64"/>
    </location>
</feature>
<dbReference type="Proteomes" id="UP001446871">
    <property type="component" value="Unassembled WGS sequence"/>
</dbReference>
<evidence type="ECO:0000313" key="3">
    <source>
        <dbReference type="Proteomes" id="UP001446871"/>
    </source>
</evidence>
<gene>
    <name evidence="2" type="ORF">PG996_004509</name>
</gene>
<evidence type="ECO:0000313" key="2">
    <source>
        <dbReference type="EMBL" id="KAK8078339.1"/>
    </source>
</evidence>
<comment type="caution">
    <text evidence="2">The sequence shown here is derived from an EMBL/GenBank/DDBJ whole genome shotgun (WGS) entry which is preliminary data.</text>
</comment>
<reference evidence="2 3" key="1">
    <citation type="submission" date="2023-01" db="EMBL/GenBank/DDBJ databases">
        <title>Analysis of 21 Apiospora genomes using comparative genomics revels a genus with tremendous synthesis potential of carbohydrate active enzymes and secondary metabolites.</title>
        <authorList>
            <person name="Sorensen T."/>
        </authorList>
    </citation>
    <scope>NUCLEOTIDE SEQUENCE [LARGE SCALE GENOMIC DNA]</scope>
    <source>
        <strain evidence="2 3">CBS 83171</strain>
    </source>
</reference>
<feature type="compositionally biased region" description="Basic and acidic residues" evidence="1">
    <location>
        <begin position="387"/>
        <end position="406"/>
    </location>
</feature>
<name>A0ABR1W4C9_9PEZI</name>
<sequence>MRLPVLARTGGVPVSLCLRWPGASSTAKLRPALTWQHSSGSGANFSSSPSAAAPTRRAPAPPALSWRREFTPEAEQVLMRTVRHFCERLEFAKTGIPTTIHGNLKPYLPLLPPSSETAGAEEVVTNVAEAQPTGAKKKRHAHKDKEAMAKARYCLQTYLDQLFAHGVGDENVDMDRAKARLQADQASQIVYRWICRPTARYRIGHNINESQTAREVLDLTVLIIVGGEVWHGLKRWLFEKTERSGHDTPKAYAQRVRVRCHLFTAISSALQRWDPDDSSGRTRKFSATSVRLARDHIDLLPLIIEGLEDASSRPSRSRDDFKNLLVVAKREAFRFEAELELLGGGAVPQPPGRGVPLGIPEAAQQDLCRSLPPAARRAPTSGAQPPMEHDAPVGREMRPAARERGVSRLCSAGPAGRERIIRRELSRLQPLGPWLG</sequence>
<accession>A0ABR1W4C9</accession>
<feature type="region of interest" description="Disordered" evidence="1">
    <location>
        <begin position="373"/>
        <end position="406"/>
    </location>
</feature>
<feature type="compositionally biased region" description="Low complexity" evidence="1">
    <location>
        <begin position="38"/>
        <end position="58"/>
    </location>
</feature>
<evidence type="ECO:0000256" key="1">
    <source>
        <dbReference type="SAM" id="MobiDB-lite"/>
    </source>
</evidence>
<proteinExistence type="predicted"/>
<dbReference type="EMBL" id="JAQQWM010000002">
    <property type="protein sequence ID" value="KAK8078339.1"/>
    <property type="molecule type" value="Genomic_DNA"/>
</dbReference>